<keyword evidence="5 8" id="KW-0339">Growth factor</keyword>
<organism evidence="11 12">
    <name type="scientific">Fasciolopsis buskii</name>
    <dbReference type="NCBI Taxonomy" id="27845"/>
    <lineage>
        <taxon>Eukaryota</taxon>
        <taxon>Metazoa</taxon>
        <taxon>Spiralia</taxon>
        <taxon>Lophotrochozoa</taxon>
        <taxon>Platyhelminthes</taxon>
        <taxon>Trematoda</taxon>
        <taxon>Digenea</taxon>
        <taxon>Plagiorchiida</taxon>
        <taxon>Echinostomata</taxon>
        <taxon>Echinostomatoidea</taxon>
        <taxon>Fasciolidae</taxon>
        <taxon>Fasciolopsis</taxon>
    </lineage>
</organism>
<evidence type="ECO:0000256" key="8">
    <source>
        <dbReference type="RuleBase" id="RU000354"/>
    </source>
</evidence>
<reference evidence="11" key="1">
    <citation type="submission" date="2019-05" db="EMBL/GenBank/DDBJ databases">
        <title>Annotation for the trematode Fasciolopsis buski.</title>
        <authorList>
            <person name="Choi Y.-J."/>
        </authorList>
    </citation>
    <scope>NUCLEOTIDE SEQUENCE</scope>
    <source>
        <strain evidence="11">HT</strain>
        <tissue evidence="11">Whole worm</tissue>
    </source>
</reference>
<evidence type="ECO:0000256" key="1">
    <source>
        <dbReference type="ARBA" id="ARBA00004613"/>
    </source>
</evidence>
<dbReference type="GO" id="GO:0008083">
    <property type="term" value="F:growth factor activity"/>
    <property type="evidence" value="ECO:0007669"/>
    <property type="project" value="UniProtKB-KW"/>
</dbReference>
<feature type="non-terminal residue" evidence="11">
    <location>
        <position position="487"/>
    </location>
</feature>
<feature type="compositionally biased region" description="Basic and acidic residues" evidence="9">
    <location>
        <begin position="320"/>
        <end position="352"/>
    </location>
</feature>
<gene>
    <name evidence="11" type="ORF">FBUS_04548</name>
</gene>
<evidence type="ECO:0000259" key="10">
    <source>
        <dbReference type="PROSITE" id="PS51362"/>
    </source>
</evidence>
<dbReference type="InterPro" id="IPR015615">
    <property type="entry name" value="TGF-beta-rel"/>
</dbReference>
<evidence type="ECO:0000256" key="4">
    <source>
        <dbReference type="ARBA" id="ARBA00022729"/>
    </source>
</evidence>
<dbReference type="PROSITE" id="PS51362">
    <property type="entry name" value="TGF_BETA_2"/>
    <property type="match status" value="1"/>
</dbReference>
<dbReference type="Gene3D" id="2.10.90.10">
    <property type="entry name" value="Cystine-knot cytokines"/>
    <property type="match status" value="1"/>
</dbReference>
<keyword evidence="7" id="KW-0325">Glycoprotein</keyword>
<accession>A0A8E0VJI7</accession>
<keyword evidence="6" id="KW-1015">Disulfide bond</keyword>
<evidence type="ECO:0000313" key="12">
    <source>
        <dbReference type="Proteomes" id="UP000728185"/>
    </source>
</evidence>
<feature type="domain" description="TGF-beta family profile" evidence="10">
    <location>
        <begin position="371"/>
        <end position="487"/>
    </location>
</feature>
<dbReference type="AlphaFoldDB" id="A0A8E0VJI7"/>
<feature type="region of interest" description="Disordered" evidence="9">
    <location>
        <begin position="223"/>
        <end position="293"/>
    </location>
</feature>
<dbReference type="FunFam" id="2.10.90.10:FF:000001">
    <property type="entry name" value="Bone morphogenetic protein 4"/>
    <property type="match status" value="1"/>
</dbReference>
<keyword evidence="3" id="KW-0964">Secreted</keyword>
<feature type="compositionally biased region" description="Polar residues" evidence="9">
    <location>
        <begin position="357"/>
        <end position="366"/>
    </location>
</feature>
<keyword evidence="4" id="KW-0732">Signal</keyword>
<evidence type="ECO:0000256" key="6">
    <source>
        <dbReference type="ARBA" id="ARBA00023157"/>
    </source>
</evidence>
<evidence type="ECO:0000256" key="5">
    <source>
        <dbReference type="ARBA" id="ARBA00023030"/>
    </source>
</evidence>
<dbReference type="SMART" id="SM00204">
    <property type="entry name" value="TGFB"/>
    <property type="match status" value="1"/>
</dbReference>
<protein>
    <submittedName>
        <fullName evidence="11">Decapentaplegic</fullName>
    </submittedName>
</protein>
<dbReference type="InterPro" id="IPR001839">
    <property type="entry name" value="TGF-b_C"/>
</dbReference>
<feature type="region of interest" description="Disordered" evidence="9">
    <location>
        <begin position="313"/>
        <end position="366"/>
    </location>
</feature>
<dbReference type="PANTHER" id="PTHR11848">
    <property type="entry name" value="TGF-BETA FAMILY"/>
    <property type="match status" value="1"/>
</dbReference>
<evidence type="ECO:0000256" key="2">
    <source>
        <dbReference type="ARBA" id="ARBA00006656"/>
    </source>
</evidence>
<proteinExistence type="inferred from homology"/>
<dbReference type="SUPFAM" id="SSF57501">
    <property type="entry name" value="Cystine-knot cytokines"/>
    <property type="match status" value="1"/>
</dbReference>
<dbReference type="EMBL" id="LUCM01007795">
    <property type="protein sequence ID" value="KAA0189347.1"/>
    <property type="molecule type" value="Genomic_DNA"/>
</dbReference>
<dbReference type="InterPro" id="IPR029034">
    <property type="entry name" value="Cystine-knot_cytokine"/>
</dbReference>
<evidence type="ECO:0000256" key="7">
    <source>
        <dbReference type="ARBA" id="ARBA00023180"/>
    </source>
</evidence>
<dbReference type="Pfam" id="PF00019">
    <property type="entry name" value="TGF_beta"/>
    <property type="match status" value="1"/>
</dbReference>
<evidence type="ECO:0000313" key="11">
    <source>
        <dbReference type="EMBL" id="KAA0189347.1"/>
    </source>
</evidence>
<keyword evidence="12" id="KW-1185">Reference proteome</keyword>
<comment type="caution">
    <text evidence="11">The sequence shown here is derived from an EMBL/GenBank/DDBJ whole genome shotgun (WGS) entry which is preliminary data.</text>
</comment>
<feature type="compositionally biased region" description="Basic and acidic residues" evidence="9">
    <location>
        <begin position="235"/>
        <end position="251"/>
    </location>
</feature>
<dbReference type="PROSITE" id="PS00250">
    <property type="entry name" value="TGF_BETA_1"/>
    <property type="match status" value="1"/>
</dbReference>
<dbReference type="OrthoDB" id="5987191at2759"/>
<dbReference type="Proteomes" id="UP000728185">
    <property type="component" value="Unassembled WGS sequence"/>
</dbReference>
<sequence>TFQEPVPLDDPIVQPLLSHHPPASELRGHRLLFRLAEMPDNEQLVAGSLRLRYRPLREKKGNFTTKRIRTQCDRLTVSSHYWPVTLWLHYDVKDQSGHWNFEAVGSFEPDEPICEQSFGMNNRTLLHLPVGWFHFPLGSTILSLLEKKIRENSAGRYLTIQLRSLSLPFSVDRTLNELRLNSRSRNASETVQWLHDAPHLFTYHRDPEIVPEAKRIKRSVPISAVGPNDSLGKQKHAEKQRVHQMRLKEGNGQETNKRRRQKAKCAQQQYGQIEDSPPSGSLPPERKRHARHHMTISRRCARALTDGWQRQAKSSGEFQFRPEDDIGHFRSTETQPKYDFHGRPSKENRGETYDMSPGSSSTVTDGFQYSRTDGSLHTDDYLESTCQRRDLVIDFDEVGWAGWVIAPQAYNARYCRGQCPFPLSTHYNTTNHAVLLQLVHLLDAARISGPCCVPNQLSSQSLLYHKQNGDVVLRVYQDMVVESCACR</sequence>
<comment type="similarity">
    <text evidence="2 8">Belongs to the TGF-beta family.</text>
</comment>
<dbReference type="InterPro" id="IPR017948">
    <property type="entry name" value="TGFb_CS"/>
</dbReference>
<dbReference type="CDD" id="cd13761">
    <property type="entry name" value="TGF_beta_BMP5_like"/>
    <property type="match status" value="1"/>
</dbReference>
<dbReference type="GO" id="GO:0005615">
    <property type="term" value="C:extracellular space"/>
    <property type="evidence" value="ECO:0007669"/>
    <property type="project" value="TreeGrafter"/>
</dbReference>
<evidence type="ECO:0000256" key="3">
    <source>
        <dbReference type="ARBA" id="ARBA00022525"/>
    </source>
</evidence>
<name>A0A8E0VJI7_9TREM</name>
<dbReference type="GO" id="GO:0005125">
    <property type="term" value="F:cytokine activity"/>
    <property type="evidence" value="ECO:0007669"/>
    <property type="project" value="TreeGrafter"/>
</dbReference>
<comment type="subcellular location">
    <subcellularLocation>
        <location evidence="1">Secreted</location>
    </subcellularLocation>
</comment>
<evidence type="ECO:0000256" key="9">
    <source>
        <dbReference type="SAM" id="MobiDB-lite"/>
    </source>
</evidence>